<accession>A0ABV4BK85</accession>
<organism evidence="3 4">
    <name type="scientific">Clostridium moutaii</name>
    <dbReference type="NCBI Taxonomy" id="3240932"/>
    <lineage>
        <taxon>Bacteria</taxon>
        <taxon>Bacillati</taxon>
        <taxon>Bacillota</taxon>
        <taxon>Clostridia</taxon>
        <taxon>Eubacteriales</taxon>
        <taxon>Clostridiaceae</taxon>
        <taxon>Clostridium</taxon>
    </lineage>
</organism>
<name>A0ABV4BK85_9CLOT</name>
<gene>
    <name evidence="3" type="ORF">AB8U03_03165</name>
</gene>
<evidence type="ECO:0000313" key="3">
    <source>
        <dbReference type="EMBL" id="MEY7999207.1"/>
    </source>
</evidence>
<dbReference type="Pfam" id="PF21447">
    <property type="entry name" value="Ppx-GppA_III"/>
    <property type="match status" value="1"/>
</dbReference>
<evidence type="ECO:0000256" key="1">
    <source>
        <dbReference type="ARBA" id="ARBA00007125"/>
    </source>
</evidence>
<dbReference type="InterPro" id="IPR048950">
    <property type="entry name" value="Ppx_GppA_C"/>
</dbReference>
<sequence>MLNIYDYLKINDIFKIAEKYNVRDIISHEAKVKSFAGRIYDVLNEEHHLMRSHRNLLSCSAILHDIGCFINKSSHQCHTKYIILQEKNFQIVPYKLKQSLSVVAGSHGKMMDGDIDLYDMVEKKELLKLIAILRISDALDHTHKLNTCVENISLEDSCLNIYIKSNNFRKIFLKVNDKSLLFEEMFSMKVRLKTM</sequence>
<comment type="similarity">
    <text evidence="1">Belongs to the GppA/Ppx family.</text>
</comment>
<dbReference type="RefSeq" id="WP_369703096.1">
    <property type="nucleotide sequence ID" value="NZ_JBGEWD010000002.1"/>
</dbReference>
<dbReference type="EMBL" id="JBGEWD010000002">
    <property type="protein sequence ID" value="MEY7999207.1"/>
    <property type="molecule type" value="Genomic_DNA"/>
</dbReference>
<dbReference type="Proteomes" id="UP001564657">
    <property type="component" value="Unassembled WGS sequence"/>
</dbReference>
<dbReference type="PANTHER" id="PTHR30005:SF0">
    <property type="entry name" value="RETROGRADE REGULATION PROTEIN 2"/>
    <property type="match status" value="1"/>
</dbReference>
<keyword evidence="4" id="KW-1185">Reference proteome</keyword>
<dbReference type="SUPFAM" id="SSF109604">
    <property type="entry name" value="HD-domain/PDEase-like"/>
    <property type="match status" value="1"/>
</dbReference>
<dbReference type="PANTHER" id="PTHR30005">
    <property type="entry name" value="EXOPOLYPHOSPHATASE"/>
    <property type="match status" value="1"/>
</dbReference>
<evidence type="ECO:0000313" key="4">
    <source>
        <dbReference type="Proteomes" id="UP001564657"/>
    </source>
</evidence>
<protein>
    <recommendedName>
        <fullName evidence="2">Ppx/GppA phosphatase C-terminal domain-containing protein</fullName>
    </recommendedName>
</protein>
<dbReference type="Gene3D" id="1.10.3210.10">
    <property type="entry name" value="Hypothetical protein af1432"/>
    <property type="match status" value="1"/>
</dbReference>
<dbReference type="InterPro" id="IPR050273">
    <property type="entry name" value="GppA/Ppx_hydrolase"/>
</dbReference>
<proteinExistence type="inferred from homology"/>
<comment type="caution">
    <text evidence="3">The sequence shown here is derived from an EMBL/GenBank/DDBJ whole genome shotgun (WGS) entry which is preliminary data.</text>
</comment>
<reference evidence="3 4" key="1">
    <citation type="submission" date="2024-08" db="EMBL/GenBank/DDBJ databases">
        <title>Clostridium lapicellarii sp. nov., and Clostridium renhuaiense sp. nov., two species isolated from the mud in a fermentation cellar used for producing sauce-flavour Chinese liquors.</title>
        <authorList>
            <person name="Yang F."/>
            <person name="Wang H."/>
            <person name="Chen L.Q."/>
            <person name="Zhou N."/>
            <person name="Lu J.J."/>
            <person name="Pu X.X."/>
            <person name="Wan B."/>
            <person name="Wang L."/>
            <person name="Liu S.J."/>
        </authorList>
    </citation>
    <scope>NUCLEOTIDE SEQUENCE [LARGE SCALE GENOMIC DNA]</scope>
    <source>
        <strain evidence="3 4">MT-5</strain>
    </source>
</reference>
<feature type="domain" description="Ppx/GppA phosphatase C-terminal" evidence="2">
    <location>
        <begin position="13"/>
        <end position="163"/>
    </location>
</feature>
<evidence type="ECO:0000259" key="2">
    <source>
        <dbReference type="Pfam" id="PF21447"/>
    </source>
</evidence>